<dbReference type="PATRIC" id="fig|1122207.3.peg.2483"/>
<organism evidence="2 3">
    <name type="scientific">Marinomonas ushuaiensis DSM 15871</name>
    <dbReference type="NCBI Taxonomy" id="1122207"/>
    <lineage>
        <taxon>Bacteria</taxon>
        <taxon>Pseudomonadati</taxon>
        <taxon>Pseudomonadota</taxon>
        <taxon>Gammaproteobacteria</taxon>
        <taxon>Oceanospirillales</taxon>
        <taxon>Oceanospirillaceae</taxon>
        <taxon>Marinomonas</taxon>
    </lineage>
</organism>
<sequence length="258" mass="28362">MSSFYALVIGASSTIAQAAIQQFEKNQDCLGVFAISRSLPAEIGQENDQSRTNKVHRLVCDNVESSIADICQQLASYSVNITKVLICNGLLHNETMMPEKKLEDINAAQLEAVFHANTVVPMLWLSKLLPILKGKKATQVAVFSARVGSISDNQSGGWYSYRASKAALNMLVQNSAIEYARRAKNVQLIAFHPGTTDTPLSKPFQRGVPEGKLFTADFVASQLLNIMDSFEMTSVETNSIEIKGKAAFLDWNNQAIDW</sequence>
<reference evidence="2 3" key="1">
    <citation type="submission" date="2014-01" db="EMBL/GenBank/DDBJ databases">
        <title>Marinomonas ushuaiensis DSM 15871 Genome Sequencing.</title>
        <authorList>
            <person name="Lai Q."/>
            <person name="Shao Z.S."/>
        </authorList>
    </citation>
    <scope>NUCLEOTIDE SEQUENCE [LARGE SCALE GENOMIC DNA]</scope>
    <source>
        <strain evidence="2 3">DSM 15871</strain>
    </source>
</reference>
<accession>X7E4G7</accession>
<dbReference type="RefSeq" id="WP_036162974.1">
    <property type="nucleotide sequence ID" value="NZ_JAMB01000011.1"/>
</dbReference>
<dbReference type="InterPro" id="IPR036291">
    <property type="entry name" value="NAD(P)-bd_dom_sf"/>
</dbReference>
<dbReference type="AlphaFoldDB" id="X7E4G7"/>
<proteinExistence type="predicted"/>
<dbReference type="PANTHER" id="PTHR43544:SF12">
    <property type="entry name" value="NAD(P)-BINDING ROSSMANN-FOLD SUPERFAMILY PROTEIN"/>
    <property type="match status" value="1"/>
</dbReference>
<dbReference type="SUPFAM" id="SSF51735">
    <property type="entry name" value="NAD(P)-binding Rossmann-fold domains"/>
    <property type="match status" value="1"/>
</dbReference>
<dbReference type="EMBL" id="JAMB01000011">
    <property type="protein sequence ID" value="ETX10061.1"/>
    <property type="molecule type" value="Genomic_DNA"/>
</dbReference>
<dbReference type="PRINTS" id="PR00081">
    <property type="entry name" value="GDHRDH"/>
</dbReference>
<dbReference type="OrthoDB" id="9785826at2"/>
<gene>
    <name evidence="2" type="ORF">MUS1_04320</name>
</gene>
<evidence type="ECO:0000256" key="1">
    <source>
        <dbReference type="SAM" id="SignalP"/>
    </source>
</evidence>
<dbReference type="GO" id="GO:0005737">
    <property type="term" value="C:cytoplasm"/>
    <property type="evidence" value="ECO:0007669"/>
    <property type="project" value="TreeGrafter"/>
</dbReference>
<dbReference type="Gene3D" id="3.40.50.720">
    <property type="entry name" value="NAD(P)-binding Rossmann-like Domain"/>
    <property type="match status" value="1"/>
</dbReference>
<dbReference type="InterPro" id="IPR002347">
    <property type="entry name" value="SDR_fam"/>
</dbReference>
<protein>
    <submittedName>
        <fullName evidence="2">Short-chain dehydrogenase</fullName>
    </submittedName>
</protein>
<dbReference type="GO" id="GO:0016491">
    <property type="term" value="F:oxidoreductase activity"/>
    <property type="evidence" value="ECO:0007669"/>
    <property type="project" value="TreeGrafter"/>
</dbReference>
<dbReference type="STRING" id="1122207.MUS1_04320"/>
<dbReference type="InterPro" id="IPR051468">
    <property type="entry name" value="Fungal_SecMetab_SDRs"/>
</dbReference>
<feature type="chain" id="PRO_5004978006" evidence="1">
    <location>
        <begin position="19"/>
        <end position="258"/>
    </location>
</feature>
<feature type="signal peptide" evidence="1">
    <location>
        <begin position="1"/>
        <end position="18"/>
    </location>
</feature>
<dbReference type="Pfam" id="PF00106">
    <property type="entry name" value="adh_short"/>
    <property type="match status" value="1"/>
</dbReference>
<evidence type="ECO:0000313" key="2">
    <source>
        <dbReference type="EMBL" id="ETX10061.1"/>
    </source>
</evidence>
<evidence type="ECO:0000313" key="3">
    <source>
        <dbReference type="Proteomes" id="UP000054058"/>
    </source>
</evidence>
<comment type="caution">
    <text evidence="2">The sequence shown here is derived from an EMBL/GenBank/DDBJ whole genome shotgun (WGS) entry which is preliminary data.</text>
</comment>
<dbReference type="Proteomes" id="UP000054058">
    <property type="component" value="Unassembled WGS sequence"/>
</dbReference>
<keyword evidence="1" id="KW-0732">Signal</keyword>
<keyword evidence="3" id="KW-1185">Reference proteome</keyword>
<name>X7E4G7_9GAMM</name>
<dbReference type="eggNOG" id="COG1028">
    <property type="taxonomic scope" value="Bacteria"/>
</dbReference>
<dbReference type="PANTHER" id="PTHR43544">
    <property type="entry name" value="SHORT-CHAIN DEHYDROGENASE/REDUCTASE"/>
    <property type="match status" value="1"/>
</dbReference>